<keyword evidence="4" id="KW-1185">Reference proteome</keyword>
<dbReference type="Proteomes" id="UP000000845">
    <property type="component" value="Chromosome"/>
</dbReference>
<dbReference type="InterPro" id="IPR052738">
    <property type="entry name" value="ABC-Tungstate_binding"/>
</dbReference>
<dbReference type="KEGG" id="str:Sterm_1680"/>
<dbReference type="SUPFAM" id="SSF53850">
    <property type="entry name" value="Periplasmic binding protein-like II"/>
    <property type="match status" value="1"/>
</dbReference>
<dbReference type="Pfam" id="PF12849">
    <property type="entry name" value="PBP_like_2"/>
    <property type="match status" value="1"/>
</dbReference>
<evidence type="ECO:0000259" key="2">
    <source>
        <dbReference type="Pfam" id="PF12849"/>
    </source>
</evidence>
<dbReference type="AlphaFoldDB" id="D1AIF4"/>
<dbReference type="RefSeq" id="WP_012861134.1">
    <property type="nucleotide sequence ID" value="NC_013517.1"/>
</dbReference>
<feature type="compositionally biased region" description="Basic and acidic residues" evidence="1">
    <location>
        <begin position="37"/>
        <end position="46"/>
    </location>
</feature>
<dbReference type="HOGENOM" id="CLU_061511_0_0_0"/>
<dbReference type="Gene3D" id="3.40.190.10">
    <property type="entry name" value="Periplasmic binding protein-like II"/>
    <property type="match status" value="2"/>
</dbReference>
<accession>D1AIF4</accession>
<dbReference type="InterPro" id="IPR024370">
    <property type="entry name" value="PBP_domain"/>
</dbReference>
<evidence type="ECO:0000256" key="1">
    <source>
        <dbReference type="SAM" id="MobiDB-lite"/>
    </source>
</evidence>
<feature type="domain" description="PBP" evidence="2">
    <location>
        <begin position="41"/>
        <end position="270"/>
    </location>
</feature>
<dbReference type="EMBL" id="CP001739">
    <property type="protein sequence ID" value="ACZ08538.1"/>
    <property type="molecule type" value="Genomic_DNA"/>
</dbReference>
<evidence type="ECO:0000313" key="4">
    <source>
        <dbReference type="Proteomes" id="UP000000845"/>
    </source>
</evidence>
<protein>
    <submittedName>
        <fullName evidence="3">Signal peptide protein</fullName>
    </submittedName>
</protein>
<dbReference type="STRING" id="526218.Sterm_1680"/>
<organism evidence="3 4">
    <name type="scientific">Sebaldella termitidis (strain ATCC 33386 / NCTC 11300)</name>
    <dbReference type="NCBI Taxonomy" id="526218"/>
    <lineage>
        <taxon>Bacteria</taxon>
        <taxon>Fusobacteriati</taxon>
        <taxon>Fusobacteriota</taxon>
        <taxon>Fusobacteriia</taxon>
        <taxon>Fusobacteriales</taxon>
        <taxon>Leptotrichiaceae</taxon>
        <taxon>Sebaldella</taxon>
    </lineage>
</organism>
<dbReference type="PANTHER" id="PTHR37945">
    <property type="entry name" value="EXTRACELLULAR TUNGSTATE BINDING PROTEIN"/>
    <property type="match status" value="1"/>
</dbReference>
<proteinExistence type="predicted"/>
<dbReference type="PROSITE" id="PS51257">
    <property type="entry name" value="PROKAR_LIPOPROTEIN"/>
    <property type="match status" value="1"/>
</dbReference>
<name>D1AIF4_SEBTE</name>
<feature type="region of interest" description="Disordered" evidence="1">
    <location>
        <begin position="24"/>
        <end position="46"/>
    </location>
</feature>
<dbReference type="PANTHER" id="PTHR37945:SF1">
    <property type="entry name" value="EXTRACELLULAR TUNGSTATE BINDING PROTEIN"/>
    <property type="match status" value="1"/>
</dbReference>
<sequence>MKLYLKTMLLITLLLGVLSCGKKEETKEQPQTAETQTEQKQEENGKRIILATTTSTQDSGLLDYLLPEFTKDTGIEVSVVAKGTGEALKIGENGDADVLMVHAKAKEEEFVKNEFGTERIEFMYNDFILVGPENDSLNLKEKAAENIDEAFKLIAEKKAEFISRGDESGTDVKEKGIWKAVNITPQAPWYVEAGKGMGAVLQMADEKKAYTLTDRATYLSMKDKLELAILVQNDKKLYNQYSLIRLNYDKLGIKNKEEADKFIEWMTSDKALEMIKNFGVEKYGDSLFTPNFKK</sequence>
<evidence type="ECO:0000313" key="3">
    <source>
        <dbReference type="EMBL" id="ACZ08538.1"/>
    </source>
</evidence>
<reference evidence="3 4" key="2">
    <citation type="journal article" date="2010" name="Stand. Genomic Sci.">
        <title>Complete genome sequence of Sebaldella termitidis type strain (NCTC 11300).</title>
        <authorList>
            <person name="Harmon-Smith M."/>
            <person name="Celia L."/>
            <person name="Chertkov O."/>
            <person name="Lapidus A."/>
            <person name="Copeland A."/>
            <person name="Glavina Del Rio T."/>
            <person name="Nolan M."/>
            <person name="Lucas S."/>
            <person name="Tice H."/>
            <person name="Cheng J.F."/>
            <person name="Han C."/>
            <person name="Detter J.C."/>
            <person name="Bruce D."/>
            <person name="Goodwin L."/>
            <person name="Pitluck S."/>
            <person name="Pati A."/>
            <person name="Liolios K."/>
            <person name="Ivanova N."/>
            <person name="Mavromatis K."/>
            <person name="Mikhailova N."/>
            <person name="Chen A."/>
            <person name="Palaniappan K."/>
            <person name="Land M."/>
            <person name="Hauser L."/>
            <person name="Chang Y.J."/>
            <person name="Jeffries C.D."/>
            <person name="Brettin T."/>
            <person name="Goker M."/>
            <person name="Beck B."/>
            <person name="Bristow J."/>
            <person name="Eisen J.A."/>
            <person name="Markowitz V."/>
            <person name="Hugenholtz P."/>
            <person name="Kyrpides N.C."/>
            <person name="Klenk H.P."/>
            <person name="Chen F."/>
        </authorList>
    </citation>
    <scope>NUCLEOTIDE SEQUENCE [LARGE SCALE GENOMIC DNA]</scope>
    <source>
        <strain evidence="4">ATCC 33386 / NCTC 11300</strain>
    </source>
</reference>
<reference evidence="4" key="1">
    <citation type="submission" date="2009-09" db="EMBL/GenBank/DDBJ databases">
        <title>The complete chromosome of Sebaldella termitidis ATCC 33386.</title>
        <authorList>
            <consortium name="US DOE Joint Genome Institute (JGI-PGF)"/>
            <person name="Lucas S."/>
            <person name="Copeland A."/>
            <person name="Lapidus A."/>
            <person name="Glavina del Rio T."/>
            <person name="Dalin E."/>
            <person name="Tice H."/>
            <person name="Bruce D."/>
            <person name="Goodwin L."/>
            <person name="Pitluck S."/>
            <person name="Kyrpides N."/>
            <person name="Mavromatis K."/>
            <person name="Ivanova N."/>
            <person name="Mikhailova N."/>
            <person name="Sims D."/>
            <person name="Meincke L."/>
            <person name="Brettin T."/>
            <person name="Detter J.C."/>
            <person name="Han C."/>
            <person name="Larimer F."/>
            <person name="Land M."/>
            <person name="Hauser L."/>
            <person name="Markowitz V."/>
            <person name="Cheng J.F."/>
            <person name="Hugenholtz P."/>
            <person name="Woyke T."/>
            <person name="Wu D."/>
            <person name="Eisen J.A."/>
        </authorList>
    </citation>
    <scope>NUCLEOTIDE SEQUENCE [LARGE SCALE GENOMIC DNA]</scope>
    <source>
        <strain evidence="4">ATCC 33386 / NCTC 11300</strain>
    </source>
</reference>
<gene>
    <name evidence="3" type="ordered locus">Sterm_1680</name>
</gene>
<dbReference type="eggNOG" id="COG2998">
    <property type="taxonomic scope" value="Bacteria"/>
</dbReference>